<protein>
    <submittedName>
        <fullName evidence="3">Uncharacterized protein</fullName>
    </submittedName>
</protein>
<accession>A0A226DQ08</accession>
<dbReference type="AlphaFoldDB" id="A0A226DQ08"/>
<evidence type="ECO:0000256" key="2">
    <source>
        <dbReference type="SAM" id="Phobius"/>
    </source>
</evidence>
<sequence>MVTKRGLSLKGLLLGGLRPFQVNKNLSKSWTRADVRFRYLENQALFWTLFDLGTDIWYFLLLSGAILDPGELVAFLGGEEQDQTFFPFSLLKFALFITCSTVFFIMALTPVGRQVWGGFWTSVVFIHGVYTAVKAFPIWAHVNFLGYALHLGLTDHLTRTRLQLIPLNVGDHVVGGDHVVEGGDHNTLEKFYLLKSAQLKHAMEMKAKIDEDGGPTWTENYYQDDAEGGGDGDEETGNGNGDTIHAKVWTVSDAKDKFLTRSVALDGDKFTIFDVQIAL</sequence>
<feature type="compositionally biased region" description="Acidic residues" evidence="1">
    <location>
        <begin position="222"/>
        <end position="236"/>
    </location>
</feature>
<comment type="caution">
    <text evidence="3">The sequence shown here is derived from an EMBL/GenBank/DDBJ whole genome shotgun (WGS) entry which is preliminary data.</text>
</comment>
<name>A0A226DQ08_FOLCA</name>
<proteinExistence type="predicted"/>
<keyword evidence="2" id="KW-1133">Transmembrane helix</keyword>
<feature type="transmembrane region" description="Helical" evidence="2">
    <location>
        <begin position="56"/>
        <end position="78"/>
    </location>
</feature>
<reference evidence="3 4" key="1">
    <citation type="submission" date="2015-12" db="EMBL/GenBank/DDBJ databases">
        <title>The genome of Folsomia candida.</title>
        <authorList>
            <person name="Faddeeva A."/>
            <person name="Derks M.F."/>
            <person name="Anvar Y."/>
            <person name="Smit S."/>
            <person name="Van Straalen N."/>
            <person name="Roelofs D."/>
        </authorList>
    </citation>
    <scope>NUCLEOTIDE SEQUENCE [LARGE SCALE GENOMIC DNA]</scope>
    <source>
        <strain evidence="3 4">VU population</strain>
        <tissue evidence="3">Whole body</tissue>
    </source>
</reference>
<keyword evidence="2" id="KW-0472">Membrane</keyword>
<evidence type="ECO:0000256" key="1">
    <source>
        <dbReference type="SAM" id="MobiDB-lite"/>
    </source>
</evidence>
<evidence type="ECO:0000313" key="4">
    <source>
        <dbReference type="Proteomes" id="UP000198287"/>
    </source>
</evidence>
<keyword evidence="2" id="KW-0812">Transmembrane</keyword>
<dbReference type="Proteomes" id="UP000198287">
    <property type="component" value="Unassembled WGS sequence"/>
</dbReference>
<keyword evidence="4" id="KW-1185">Reference proteome</keyword>
<feature type="transmembrane region" description="Helical" evidence="2">
    <location>
        <begin position="90"/>
        <end position="109"/>
    </location>
</feature>
<feature type="region of interest" description="Disordered" evidence="1">
    <location>
        <begin position="214"/>
        <end position="243"/>
    </location>
</feature>
<evidence type="ECO:0000313" key="3">
    <source>
        <dbReference type="EMBL" id="OXA47108.1"/>
    </source>
</evidence>
<gene>
    <name evidence="3" type="ORF">Fcan01_18224</name>
</gene>
<organism evidence="3 4">
    <name type="scientific">Folsomia candida</name>
    <name type="common">Springtail</name>
    <dbReference type="NCBI Taxonomy" id="158441"/>
    <lineage>
        <taxon>Eukaryota</taxon>
        <taxon>Metazoa</taxon>
        <taxon>Ecdysozoa</taxon>
        <taxon>Arthropoda</taxon>
        <taxon>Hexapoda</taxon>
        <taxon>Collembola</taxon>
        <taxon>Entomobryomorpha</taxon>
        <taxon>Isotomoidea</taxon>
        <taxon>Isotomidae</taxon>
        <taxon>Proisotominae</taxon>
        <taxon>Folsomia</taxon>
    </lineage>
</organism>
<dbReference type="EMBL" id="LNIX01000014">
    <property type="protein sequence ID" value="OXA47108.1"/>
    <property type="molecule type" value="Genomic_DNA"/>
</dbReference>
<feature type="transmembrane region" description="Helical" evidence="2">
    <location>
        <begin position="115"/>
        <end position="133"/>
    </location>
</feature>